<evidence type="ECO:0000256" key="2">
    <source>
        <dbReference type="ARBA" id="ARBA00023043"/>
    </source>
</evidence>
<evidence type="ECO:0000259" key="4">
    <source>
        <dbReference type="Pfam" id="PF24883"/>
    </source>
</evidence>
<evidence type="ECO:0000313" key="5">
    <source>
        <dbReference type="EMBL" id="KAH7310848.1"/>
    </source>
</evidence>
<feature type="repeat" description="ANK" evidence="3">
    <location>
        <begin position="1850"/>
        <end position="1882"/>
    </location>
</feature>
<evidence type="ECO:0000256" key="1">
    <source>
        <dbReference type="ARBA" id="ARBA00022737"/>
    </source>
</evidence>
<feature type="repeat" description="ANK" evidence="3">
    <location>
        <begin position="706"/>
        <end position="738"/>
    </location>
</feature>
<dbReference type="OrthoDB" id="194358at2759"/>
<dbReference type="SUPFAM" id="SSF52540">
    <property type="entry name" value="P-loop containing nucleoside triphosphate hydrolases"/>
    <property type="match status" value="1"/>
</dbReference>
<dbReference type="PRINTS" id="PR01415">
    <property type="entry name" value="ANKYRIN"/>
</dbReference>
<dbReference type="PROSITE" id="PS50088">
    <property type="entry name" value="ANK_REPEAT"/>
    <property type="match status" value="6"/>
</dbReference>
<dbReference type="PANTHER" id="PTHR24198:SF165">
    <property type="entry name" value="ANKYRIN REPEAT-CONTAINING PROTEIN-RELATED"/>
    <property type="match status" value="1"/>
</dbReference>
<keyword evidence="1" id="KW-0677">Repeat</keyword>
<dbReference type="PANTHER" id="PTHR24198">
    <property type="entry name" value="ANKYRIN REPEAT AND PROTEIN KINASE DOMAIN-CONTAINING PROTEIN"/>
    <property type="match status" value="1"/>
</dbReference>
<proteinExistence type="predicted"/>
<dbReference type="SMART" id="SM00248">
    <property type="entry name" value="ANK"/>
    <property type="match status" value="16"/>
</dbReference>
<dbReference type="SUPFAM" id="SSF48403">
    <property type="entry name" value="Ankyrin repeat"/>
    <property type="match status" value="3"/>
</dbReference>
<dbReference type="Pfam" id="PF24883">
    <property type="entry name" value="NPHP3_N"/>
    <property type="match status" value="1"/>
</dbReference>
<feature type="domain" description="Nephrocystin 3-like N-terminal" evidence="4">
    <location>
        <begin position="212"/>
        <end position="379"/>
    </location>
</feature>
<reference evidence="5" key="1">
    <citation type="journal article" date="2021" name="Nat. Commun.">
        <title>Genetic determinants of endophytism in the Arabidopsis root mycobiome.</title>
        <authorList>
            <person name="Mesny F."/>
            <person name="Miyauchi S."/>
            <person name="Thiergart T."/>
            <person name="Pickel B."/>
            <person name="Atanasova L."/>
            <person name="Karlsson M."/>
            <person name="Huettel B."/>
            <person name="Barry K.W."/>
            <person name="Haridas S."/>
            <person name="Chen C."/>
            <person name="Bauer D."/>
            <person name="Andreopoulos W."/>
            <person name="Pangilinan J."/>
            <person name="LaButti K."/>
            <person name="Riley R."/>
            <person name="Lipzen A."/>
            <person name="Clum A."/>
            <person name="Drula E."/>
            <person name="Henrissat B."/>
            <person name="Kohler A."/>
            <person name="Grigoriev I.V."/>
            <person name="Martin F.M."/>
            <person name="Hacquard S."/>
        </authorList>
    </citation>
    <scope>NUCLEOTIDE SEQUENCE</scope>
    <source>
        <strain evidence="5">MPI-CAGE-CH-0235</strain>
    </source>
</reference>
<feature type="repeat" description="ANK" evidence="3">
    <location>
        <begin position="973"/>
        <end position="1005"/>
    </location>
</feature>
<dbReference type="InterPro" id="IPR056884">
    <property type="entry name" value="NPHP3-like_N"/>
</dbReference>
<organism evidence="5 6">
    <name type="scientific">Stachybotrys elegans</name>
    <dbReference type="NCBI Taxonomy" id="80388"/>
    <lineage>
        <taxon>Eukaryota</taxon>
        <taxon>Fungi</taxon>
        <taxon>Dikarya</taxon>
        <taxon>Ascomycota</taxon>
        <taxon>Pezizomycotina</taxon>
        <taxon>Sordariomycetes</taxon>
        <taxon>Hypocreomycetidae</taxon>
        <taxon>Hypocreales</taxon>
        <taxon>Stachybotryaceae</taxon>
        <taxon>Stachybotrys</taxon>
    </lineage>
</organism>
<dbReference type="Gene3D" id="1.25.40.20">
    <property type="entry name" value="Ankyrin repeat-containing domain"/>
    <property type="match status" value="5"/>
</dbReference>
<dbReference type="InterPro" id="IPR002110">
    <property type="entry name" value="Ankyrin_rpt"/>
</dbReference>
<dbReference type="Gene3D" id="3.40.50.300">
    <property type="entry name" value="P-loop containing nucleotide triphosphate hydrolases"/>
    <property type="match status" value="1"/>
</dbReference>
<feature type="repeat" description="ANK" evidence="3">
    <location>
        <begin position="1817"/>
        <end position="1849"/>
    </location>
</feature>
<dbReference type="EMBL" id="JAGPNK010000012">
    <property type="protein sequence ID" value="KAH7310848.1"/>
    <property type="molecule type" value="Genomic_DNA"/>
</dbReference>
<evidence type="ECO:0000313" key="6">
    <source>
        <dbReference type="Proteomes" id="UP000813444"/>
    </source>
</evidence>
<dbReference type="Pfam" id="PF12796">
    <property type="entry name" value="Ank_2"/>
    <property type="match status" value="3"/>
</dbReference>
<accession>A0A8K0WMS0</accession>
<gene>
    <name evidence="5" type="ORF">B0I35DRAFT_439798</name>
</gene>
<evidence type="ECO:0000256" key="3">
    <source>
        <dbReference type="PROSITE-ProRule" id="PRU00023"/>
    </source>
</evidence>
<dbReference type="InterPro" id="IPR027417">
    <property type="entry name" value="P-loop_NTPase"/>
</dbReference>
<dbReference type="Pfam" id="PF00023">
    <property type="entry name" value="Ank"/>
    <property type="match status" value="1"/>
</dbReference>
<keyword evidence="2 3" id="KW-0040">ANK repeat</keyword>
<dbReference type="InterPro" id="IPR036770">
    <property type="entry name" value="Ankyrin_rpt-contain_sf"/>
</dbReference>
<protein>
    <submittedName>
        <fullName evidence="5">Ankyrin repeat-containing domain protein</fullName>
    </submittedName>
</protein>
<feature type="repeat" description="ANK" evidence="3">
    <location>
        <begin position="1006"/>
        <end position="1038"/>
    </location>
</feature>
<feature type="repeat" description="ANK" evidence="3">
    <location>
        <begin position="1581"/>
        <end position="1613"/>
    </location>
</feature>
<dbReference type="Proteomes" id="UP000813444">
    <property type="component" value="Unassembled WGS sequence"/>
</dbReference>
<comment type="caution">
    <text evidence="5">The sequence shown here is derived from an EMBL/GenBank/DDBJ whole genome shotgun (WGS) entry which is preliminary data.</text>
</comment>
<keyword evidence="6" id="KW-1185">Reference proteome</keyword>
<sequence length="2184" mass="242727">MDGLSVAASIAGLVSLADMVFRTTTTYARGVKGARTEIQSISRELQSLSSVLHTLSLVAFDLELQEHGTGDPSFRAHQLFDCQQTLRKLDSGLQDVKKSIGSTSRFEALKGRLKWPFSSPETHELLQELQRHKQTIDLALAAESLARLKLCLSRQGEIGGQLDDLGQTTKKILDIQTRVILDEKKKDVLKFFMKVDPTPEFQTNKQLRHPMTGLWLTEGPEFGNWYDNSNSKLWLSGIPGAGKSVLAASFIEECLTRNGDKSGTAVGYFFCNYRNAQTQKPLSILSALAIQLARQNDQCFDILETYYEELERSRLQMSEPSETGLLRAISSMSTSMRRIDIIIDGLDECLDHTHDVLDILLRLHSTNDHGSLNLAVFSRDESIIRETLVDQFSHVEIEAHTDDIELYVTAELDRLIARGKLRIRNLMLRDTIIKRLITGAKGMFRWVACQLDHMCMLTSDAALKKALERLPPTLPETYERILVRIDSLHEDVRHLVERTLLIIASDRGRHLPLDNLCEAVSLKDDSETLLKEEIVDAEEILRWCGCLVRKHDMYDDGTGLEFAHFTVQEYLETICAGHPRLKRYSISEQKSELLLGKLFLQYLTLENHNQLGNSTEDGVLRLLVTEHPFYVDAAAGWQVLCENDIAVEEALGEHLRRLFHVQKTANFGNWAIAAILQLLRNSPCYRPKHFDTLQIFRKVSSIVLRTDFTPLHMASMLGLTTVCRYLLENGADPNLRSKLGTPYHLALGSTSVLRLYFQGHRPHGTAIQTRRPGTAIQTRRPGTAIQTRQETLQVLIEAGAQVDQPLITPNQKISIMSLPFYMDFPIRRPEDNFISVFEVAADLVAAGAPISQCDVEFFEKLYDDLLVCAKSFKAEEGRVDKLKSLLAAWEAQGDARSPKARLHSATITFCRKMDLHGLSPEFSITSLKLSASGGELYFVAHAIKLNDTASLEKLLNGGHSYLTSLNGLDPSQPMASPLHIAVEAQSLAVVRLLLDHKADPNATGARKTTPLHCCMETSDIAILRELLRHGASTILPDDRGRTVWHYAAESDSSSLLETLLESTERDHALQMQSAEGYTPICEALALEARTPHKTGNTSFLLKYCTSKEYWKSGSSIFGDACALGDARIIQALLAAQVPHDGLDDTAEGNPLHSLDIRSSVECVALLKNIYALDKRRTKDSKTPLEALLQRATDEHVCLSRDLVEVMIPETCRVNALEASRLWEFACKCVSLVRNEFFDAASYHLLLDAQIQDLFEQESHTSGLRPFAKSFIYEFKLHDETLIMGGQERDLPFATRWTELSTVVRMIAQRSRHLGFASTDREIVFLLTLAVIHRDEALIQVLLERGVSLHAKVDQLSPFEVACLPQVQIPISTFEYLISRTAPEQIYRADSYDGMYNIGPLYLTSGFGTGLSAPLKLQRLLSSGIDCNMPMAVANLTPLAQHLLHGATDTAMVLLDSGADPWIGGVSGFDAALAAAYMGNLPMLSRILHTEEATGKRGSWARTWTGKINGRSLRGASAIHLAVISGAVDSIQFYLDHKLLAGLEVRCTANETPMHWAAYFGKEAALRVLIADDGVLDATGNGGLTPLHYAAEKGCLGAVRVLVQAGANKHKLDNFGRRPIDIAYIGGHHEVARALTSASEQDSSDAAIANSTSVLSAMASGVGAAILRNDVTELKRILEMGCPVDIELFNQGQVTTPLGLVLQRSCDLSMVQVLLDANAMTSIRFPALHQGVAHDALEIAVRCPDLNSVLPQLLQRYMDEVHHLPPRPYTPLQLAVLAGNKRGARIILDQLQSVFTQHGSLTEFDTFVNHVSTSKQHPYQTALYMAASEGHLDICEMLVKFGADVDAKSASGKTPFHVAAHNGHALVAQFLKEKGALTVARDDEGLSAQLSAYLSGVDDIISLFPKLSISDTDISGCNSLQIMAMNEDEMGVPNIVEFRKLLDQGADICHTDLVGFSIQHDLLKSSIGRQLRFLLQAEPARLQIHRLPPWPEYMGHVDVVAVSKNLPLLKHALTQSEMKRVIGMVQPGDHSLVCQAAYLGSTIAISAFVALDPECTKHRCRKHGTPLFAALSQGQQEAAKEIVRLYDLQNITSWGEFLSCGSNINTRLMQWHFVGRFMERKGLFFEVANDCQVVRPWSGFRLARVPLKWEWRKFRYESMIEYAIRRQKFVSEQKGVRIRDLQLVE</sequence>
<dbReference type="PROSITE" id="PS50297">
    <property type="entry name" value="ANK_REP_REGION"/>
    <property type="match status" value="5"/>
</dbReference>
<name>A0A8K0WMS0_9HYPO</name>